<dbReference type="Proteomes" id="UP000606786">
    <property type="component" value="Unassembled WGS sequence"/>
</dbReference>
<organism evidence="2 3">
    <name type="scientific">Ceratitis capitata</name>
    <name type="common">Mediterranean fruit fly</name>
    <name type="synonym">Tephritis capitata</name>
    <dbReference type="NCBI Taxonomy" id="7213"/>
    <lineage>
        <taxon>Eukaryota</taxon>
        <taxon>Metazoa</taxon>
        <taxon>Ecdysozoa</taxon>
        <taxon>Arthropoda</taxon>
        <taxon>Hexapoda</taxon>
        <taxon>Insecta</taxon>
        <taxon>Pterygota</taxon>
        <taxon>Neoptera</taxon>
        <taxon>Endopterygota</taxon>
        <taxon>Diptera</taxon>
        <taxon>Brachycera</taxon>
        <taxon>Muscomorpha</taxon>
        <taxon>Tephritoidea</taxon>
        <taxon>Tephritidae</taxon>
        <taxon>Ceratitis</taxon>
        <taxon>Ceratitis</taxon>
    </lineage>
</organism>
<accession>A0A811URP6</accession>
<protein>
    <submittedName>
        <fullName evidence="2">(Mediterranean fruit fly) hypothetical protein</fullName>
    </submittedName>
</protein>
<gene>
    <name evidence="2" type="ORF">CCAP1982_LOCUS10104</name>
</gene>
<dbReference type="EMBL" id="CAJHJT010000023">
    <property type="protein sequence ID" value="CAD7001610.1"/>
    <property type="molecule type" value="Genomic_DNA"/>
</dbReference>
<name>A0A811URP6_CERCA</name>
<evidence type="ECO:0000256" key="1">
    <source>
        <dbReference type="SAM" id="SignalP"/>
    </source>
</evidence>
<feature type="signal peptide" evidence="1">
    <location>
        <begin position="1"/>
        <end position="19"/>
    </location>
</feature>
<evidence type="ECO:0000313" key="3">
    <source>
        <dbReference type="Proteomes" id="UP000606786"/>
    </source>
</evidence>
<keyword evidence="3" id="KW-1185">Reference proteome</keyword>
<evidence type="ECO:0000313" key="2">
    <source>
        <dbReference type="EMBL" id="CAD7001610.1"/>
    </source>
</evidence>
<proteinExistence type="predicted"/>
<keyword evidence="1" id="KW-0732">Signal</keyword>
<dbReference type="AlphaFoldDB" id="A0A811URP6"/>
<sequence>MYSYGVRSAMSLLFSCALATNWLIRMRSSNLQSVVDQGEYVRDTANYLLASAQVAEQHKISFDIDRRHCQFAKSSPAGESQYLVFVC</sequence>
<reference evidence="2" key="1">
    <citation type="submission" date="2020-11" db="EMBL/GenBank/DDBJ databases">
        <authorList>
            <person name="Whitehead M."/>
        </authorList>
    </citation>
    <scope>NUCLEOTIDE SEQUENCE</scope>
    <source>
        <strain evidence="2">EGII</strain>
    </source>
</reference>
<feature type="chain" id="PRO_5032764722" evidence="1">
    <location>
        <begin position="20"/>
        <end position="87"/>
    </location>
</feature>
<comment type="caution">
    <text evidence="2">The sequence shown here is derived from an EMBL/GenBank/DDBJ whole genome shotgun (WGS) entry which is preliminary data.</text>
</comment>